<dbReference type="RefSeq" id="WP_226284957.1">
    <property type="nucleotide sequence ID" value="NZ_CADEPT010000007.1"/>
</dbReference>
<protein>
    <submittedName>
        <fullName evidence="1">Uncharacterized protein</fullName>
    </submittedName>
</protein>
<reference evidence="1" key="1">
    <citation type="submission" date="2022-09" db="EMBL/GenBank/DDBJ databases">
        <title>Genomic of Burkholderia gladioli.</title>
        <authorList>
            <person name="Wu H."/>
        </authorList>
    </citation>
    <scope>NUCLEOTIDE SEQUENCE</scope>
    <source>
        <strain evidence="1">ZN-S4</strain>
    </source>
</reference>
<evidence type="ECO:0000313" key="2">
    <source>
        <dbReference type="Proteomes" id="UP001059745"/>
    </source>
</evidence>
<sequence>MEQEQQGVLGSGSSMLTPSGYNVRPKVPVSICDKIVPPAALSFLGTCPYYYQPLHGEYWETVEKVSTSSAWEAVKSWAKFWEPAKDKKTFQELLHRRESLIQTHSTDSDWSRHGSFMMRHIGCAHKPPSYYVSYGYYYCSTYGEKLYPKLSPAGQAWLRSARYYLQANMEDGLSQNMRGNAIREQGHKPGNGNFSMQVAQFMLELNDDTFKTFAFKTHPLAYLDGGLADLGPIDMAKISMQPNIQEWGDSRTWGQAVDSGWVVGKTKAGEAADTVKKGYDSVSYTIQRLLSFKFN</sequence>
<dbReference type="EMBL" id="CP104214">
    <property type="protein sequence ID" value="UWX70988.1"/>
    <property type="molecule type" value="Genomic_DNA"/>
</dbReference>
<evidence type="ECO:0000313" key="1">
    <source>
        <dbReference type="EMBL" id="UWX70988.1"/>
    </source>
</evidence>
<organism evidence="1 2">
    <name type="scientific">Burkholderia gladioli</name>
    <name type="common">Pseudomonas marginata</name>
    <name type="synonym">Phytomonas marginata</name>
    <dbReference type="NCBI Taxonomy" id="28095"/>
    <lineage>
        <taxon>Bacteria</taxon>
        <taxon>Pseudomonadati</taxon>
        <taxon>Pseudomonadota</taxon>
        <taxon>Betaproteobacteria</taxon>
        <taxon>Burkholderiales</taxon>
        <taxon>Burkholderiaceae</taxon>
        <taxon>Burkholderia</taxon>
    </lineage>
</organism>
<accession>A0AB38TT48</accession>
<dbReference type="Proteomes" id="UP001059745">
    <property type="component" value="Chromosome 1"/>
</dbReference>
<gene>
    <name evidence="1" type="ORF">NYZ96_04245</name>
</gene>
<name>A0AB38TT48_BURGA</name>
<proteinExistence type="predicted"/>
<dbReference type="AlphaFoldDB" id="A0AB38TT48"/>